<dbReference type="EMBL" id="UINC01209461">
    <property type="protein sequence ID" value="SVE32486.1"/>
    <property type="molecule type" value="Genomic_DNA"/>
</dbReference>
<evidence type="ECO:0000256" key="1">
    <source>
        <dbReference type="SAM" id="Phobius"/>
    </source>
</evidence>
<keyword evidence="1" id="KW-0812">Transmembrane</keyword>
<organism evidence="2">
    <name type="scientific">marine metagenome</name>
    <dbReference type="NCBI Taxonomy" id="408172"/>
    <lineage>
        <taxon>unclassified sequences</taxon>
        <taxon>metagenomes</taxon>
        <taxon>ecological metagenomes</taxon>
    </lineage>
</organism>
<reference evidence="2" key="1">
    <citation type="submission" date="2018-05" db="EMBL/GenBank/DDBJ databases">
        <authorList>
            <person name="Lanie J.A."/>
            <person name="Ng W.-L."/>
            <person name="Kazmierczak K.M."/>
            <person name="Andrzejewski T.M."/>
            <person name="Davidsen T.M."/>
            <person name="Wayne K.J."/>
            <person name="Tettelin H."/>
            <person name="Glass J.I."/>
            <person name="Rusch D."/>
            <person name="Podicherti R."/>
            <person name="Tsui H.-C.T."/>
            <person name="Winkler M.E."/>
        </authorList>
    </citation>
    <scope>NUCLEOTIDE SEQUENCE</scope>
</reference>
<protein>
    <submittedName>
        <fullName evidence="2">Uncharacterized protein</fullName>
    </submittedName>
</protein>
<feature type="transmembrane region" description="Helical" evidence="1">
    <location>
        <begin position="156"/>
        <end position="176"/>
    </location>
</feature>
<keyword evidence="1" id="KW-0472">Membrane</keyword>
<sequence length="179" mass="20470">MTKVKEAIEEVIEESYLLGLSEREIRQDFKRFIDTCIIVVHDNVKDRDVVTGLGESLAREQTCILIADRGDSSEEVAVGQESGKEQTLVEFSEKVARCKRQILRTIAKYDPQLVRLIDEQRFQGDGGGDEPSRHSIRRPPWRGFWKLDGARLRLQLLKIGYATTIGVIILLIWLGFLEK</sequence>
<dbReference type="AlphaFoldDB" id="A0A383CJC5"/>
<gene>
    <name evidence="2" type="ORF">METZ01_LOCUS485340</name>
</gene>
<name>A0A383CJC5_9ZZZZ</name>
<proteinExistence type="predicted"/>
<keyword evidence="1" id="KW-1133">Transmembrane helix</keyword>
<evidence type="ECO:0000313" key="2">
    <source>
        <dbReference type="EMBL" id="SVE32486.1"/>
    </source>
</evidence>
<accession>A0A383CJC5</accession>